<gene>
    <name evidence="1" type="ORF">NM208_g3397</name>
</gene>
<name>A0ACC1SPE9_9HYPO</name>
<sequence length="1145" mass="130317">MNPSTQFRTIATGNPSQASRGGLNTPHRSWRGQTQPQKHIRTMPFLPDPDFIERPDILTFIREVCTRAPYRVALVGVGGIGKSQLTIHNAYRIREQHPDTWVFWVDGSTRERFRSSYCTIAEQLDLLGRDDPKVDVLQLVSEWLQVEGNGPWHMILDSADEVDVFFSAQSPLSSFLPQSRNGSIAITSRSTDVAQRLVGSTRDILTVPPMTTDEAYSLLRAKLGNNVDDGETAKLVAALSYTPLAITQATALIKNGGLLIRQYLNEFQMKSQKKVSIPNKDACHLGRYFNASNPVITSCQITLDHLRREYPSATELLSFMSFCHPHSIPVYLLRAHRTGRTKNSEDEEDIDHDLQVLHEYCLVATTVDKDVFSIHDLVQVYIQTWLSSLGGAQRWRTEFLRVISEEYPPGDRENWGACQQLEPHAEMIIQEQPVAREDVIRWCKLVHNVGWYRAKRGRYQEAEAMIRRALEARGSVLGQDHPDTLCSMNNLGLVLLYQGMYEEAEVVHRGVLEIRKTTLGSEHPSTLGSMNNLGVVLRSQKRHAEAEAIHRHVLEIRERVLSPGHPHTHGSKVNLELVLRDQGKHEEAEVVGRRAIWNSSNDKGCFGVLKPRVAGMHVVVDELRPLMGRDIPNVDIIYGELPATIVALEVGDEDASLTGVRMDWDNICWEIRHEILSHLAQATPHKKGTLARYASVSREWQPVFERLSLRSLRIRTPELGAFRDVFYVHRRRRYLQHVGLILELPKHKHVPFHLAGGTSQENSFVQMILISTRGSGSSEVLPWVEKQQAGDAEAFAMSLCTLFKQLTLWTREQSHPDGIALEVIADSKSYWQQTALEIRQRPTPVVIYTRVVSDPREFQALNVSSYRLGKTLDDADQDFHFTLDLDLRQWDKSAPMVQVVSGLSILRNSVRHFHPQAISHILNRLPLLKSFMWETRQHIHWKSQHWFYEHLVKAMSMWPTSLEKIEITQLNSLGSRHHSRPRVNPHLTPFASGLAAKCQYLTILSIDYGVDAFEFFARPHQLRNLQRLVLRSEQMIVGELPSSGNPLINMAAQAAYQMPNLKFLALYNMRGLDAGVFSYEIFDGVALLGLRCSWAFSISQESKSLWDAVPSCRVAGYVKWHVERMSFVEVKYCTSVIRQRTNDLE</sequence>
<accession>A0ACC1SPE9</accession>
<protein>
    <submittedName>
        <fullName evidence="1">Uncharacterized protein</fullName>
    </submittedName>
</protein>
<evidence type="ECO:0000313" key="1">
    <source>
        <dbReference type="EMBL" id="KAJ3543777.1"/>
    </source>
</evidence>
<reference evidence="1" key="1">
    <citation type="submission" date="2022-08" db="EMBL/GenBank/DDBJ databases">
        <title>Genome Sequence of Fusarium decemcellulare.</title>
        <authorList>
            <person name="Buettner E."/>
        </authorList>
    </citation>
    <scope>NUCLEOTIDE SEQUENCE</scope>
    <source>
        <strain evidence="1">Babe19</strain>
    </source>
</reference>
<proteinExistence type="predicted"/>
<organism evidence="1 2">
    <name type="scientific">Fusarium decemcellulare</name>
    <dbReference type="NCBI Taxonomy" id="57161"/>
    <lineage>
        <taxon>Eukaryota</taxon>
        <taxon>Fungi</taxon>
        <taxon>Dikarya</taxon>
        <taxon>Ascomycota</taxon>
        <taxon>Pezizomycotina</taxon>
        <taxon>Sordariomycetes</taxon>
        <taxon>Hypocreomycetidae</taxon>
        <taxon>Hypocreales</taxon>
        <taxon>Nectriaceae</taxon>
        <taxon>Fusarium</taxon>
        <taxon>Fusarium decemcellulare species complex</taxon>
    </lineage>
</organism>
<dbReference type="Proteomes" id="UP001148629">
    <property type="component" value="Unassembled WGS sequence"/>
</dbReference>
<keyword evidence="2" id="KW-1185">Reference proteome</keyword>
<evidence type="ECO:0000313" key="2">
    <source>
        <dbReference type="Proteomes" id="UP001148629"/>
    </source>
</evidence>
<dbReference type="EMBL" id="JANRMS010000229">
    <property type="protein sequence ID" value="KAJ3543777.1"/>
    <property type="molecule type" value="Genomic_DNA"/>
</dbReference>
<comment type="caution">
    <text evidence="1">The sequence shown here is derived from an EMBL/GenBank/DDBJ whole genome shotgun (WGS) entry which is preliminary data.</text>
</comment>